<sequence>MKDKEKVLQQFGRNAANYVTSNSHAKGDDLRQLVEIIAGRNRGGAVLDVATGGGHVANALAPLFKQVIALDLTPEMLEKAKSFIESNGHGNVAFVQGDAENLPFPNSSFGTVTCRIAAHHFPDVRQFVREVLRVLQDNGLFILVDNVAPEIQEFDQFYNLAEKARDHSHVRAYKKTEWIAMLEEEGFTVENMATFKKKFIFDNWCSMITLPLEEKEQLNAYMMGATEDLRQYFHIEQHGEQVQSFQGQSMLLTCIKR</sequence>
<keyword evidence="6" id="KW-1185">Reference proteome</keyword>
<dbReference type="Gene3D" id="3.40.50.150">
    <property type="entry name" value="Vaccinia Virus protein VP39"/>
    <property type="match status" value="1"/>
</dbReference>
<comment type="similarity">
    <text evidence="1">Belongs to the methyltransferase superfamily.</text>
</comment>
<dbReference type="SUPFAM" id="SSF53335">
    <property type="entry name" value="S-adenosyl-L-methionine-dependent methyltransferases"/>
    <property type="match status" value="1"/>
</dbReference>
<keyword evidence="3 5" id="KW-0808">Transferase</keyword>
<dbReference type="PANTHER" id="PTHR44942:SF4">
    <property type="entry name" value="METHYLTRANSFERASE TYPE 11 DOMAIN-CONTAINING PROTEIN"/>
    <property type="match status" value="1"/>
</dbReference>
<keyword evidence="2 5" id="KW-0489">Methyltransferase</keyword>
<dbReference type="Proteomes" id="UP000034166">
    <property type="component" value="Unassembled WGS sequence"/>
</dbReference>
<gene>
    <name evidence="5" type="ORF">WQ57_11970</name>
</gene>
<dbReference type="InterPro" id="IPR013216">
    <property type="entry name" value="Methyltransf_11"/>
</dbReference>
<dbReference type="InterPro" id="IPR051052">
    <property type="entry name" value="Diverse_substrate_MTase"/>
</dbReference>
<protein>
    <submittedName>
        <fullName evidence="5">SAM-dependent methyltransferase</fullName>
    </submittedName>
</protein>
<dbReference type="PANTHER" id="PTHR44942">
    <property type="entry name" value="METHYLTRANSF_11 DOMAIN-CONTAINING PROTEIN"/>
    <property type="match status" value="1"/>
</dbReference>
<dbReference type="CDD" id="cd02440">
    <property type="entry name" value="AdoMet_MTases"/>
    <property type="match status" value="1"/>
</dbReference>
<comment type="caution">
    <text evidence="5">The sequence shown here is derived from an EMBL/GenBank/DDBJ whole genome shotgun (WGS) entry which is preliminary data.</text>
</comment>
<name>A0A0M2SZ48_9BACI</name>
<dbReference type="AlphaFoldDB" id="A0A0M2SZ48"/>
<accession>A0A0M2SZ48</accession>
<evidence type="ECO:0000256" key="3">
    <source>
        <dbReference type="ARBA" id="ARBA00022679"/>
    </source>
</evidence>
<dbReference type="PATRIC" id="fig|1408103.3.peg.2691"/>
<organism evidence="5 6">
    <name type="scientific">Mesobacillus campisalis</name>
    <dbReference type="NCBI Taxonomy" id="1408103"/>
    <lineage>
        <taxon>Bacteria</taxon>
        <taxon>Bacillati</taxon>
        <taxon>Bacillota</taxon>
        <taxon>Bacilli</taxon>
        <taxon>Bacillales</taxon>
        <taxon>Bacillaceae</taxon>
        <taxon>Mesobacillus</taxon>
    </lineage>
</organism>
<dbReference type="InterPro" id="IPR029063">
    <property type="entry name" value="SAM-dependent_MTases_sf"/>
</dbReference>
<dbReference type="GO" id="GO:0008757">
    <property type="term" value="F:S-adenosylmethionine-dependent methyltransferase activity"/>
    <property type="evidence" value="ECO:0007669"/>
    <property type="project" value="InterPro"/>
</dbReference>
<evidence type="ECO:0000259" key="4">
    <source>
        <dbReference type="Pfam" id="PF08241"/>
    </source>
</evidence>
<feature type="domain" description="Methyltransferase type 11" evidence="4">
    <location>
        <begin position="47"/>
        <end position="143"/>
    </location>
</feature>
<evidence type="ECO:0000256" key="1">
    <source>
        <dbReference type="ARBA" id="ARBA00008361"/>
    </source>
</evidence>
<dbReference type="GO" id="GO:0032259">
    <property type="term" value="P:methylation"/>
    <property type="evidence" value="ECO:0007669"/>
    <property type="project" value="UniProtKB-KW"/>
</dbReference>
<evidence type="ECO:0000256" key="2">
    <source>
        <dbReference type="ARBA" id="ARBA00022603"/>
    </source>
</evidence>
<dbReference type="Pfam" id="PF08241">
    <property type="entry name" value="Methyltransf_11"/>
    <property type="match status" value="1"/>
</dbReference>
<reference evidence="5 6" key="1">
    <citation type="submission" date="2015-04" db="EMBL/GenBank/DDBJ databases">
        <title>Taxonomic description and genome sequence of Bacillus campisalis sp. nov., a novel member of the genus Bacillus isolated from solar saltern.</title>
        <authorList>
            <person name="Mathan Kumar R."/>
            <person name="Kaur G."/>
            <person name="Kumar A."/>
            <person name="Singh N.K."/>
            <person name="Kaur N."/>
            <person name="Kumar N."/>
            <person name="Mayilraj S."/>
        </authorList>
    </citation>
    <scope>NUCLEOTIDE SEQUENCE [LARGE SCALE GENOMIC DNA]</scope>
    <source>
        <strain evidence="5 6">SA2-6</strain>
    </source>
</reference>
<evidence type="ECO:0000313" key="5">
    <source>
        <dbReference type="EMBL" id="KKK37885.1"/>
    </source>
</evidence>
<proteinExistence type="inferred from homology"/>
<dbReference type="EMBL" id="LAYY01000011">
    <property type="protein sequence ID" value="KKK37885.1"/>
    <property type="molecule type" value="Genomic_DNA"/>
</dbReference>
<evidence type="ECO:0000313" key="6">
    <source>
        <dbReference type="Proteomes" id="UP000034166"/>
    </source>
</evidence>